<accession>A0A4R1PKA0</accession>
<name>A0A4R1PKA0_9GAMM</name>
<reference evidence="1 2" key="1">
    <citation type="submission" date="2019-03" db="EMBL/GenBank/DDBJ databases">
        <title>Genomic Encyclopedia of Type Strains, Phase IV (KMG-IV): sequencing the most valuable type-strain genomes for metagenomic binning, comparative biology and taxonomic classification.</title>
        <authorList>
            <person name="Goeker M."/>
        </authorList>
    </citation>
    <scope>NUCLEOTIDE SEQUENCE [LARGE SCALE GENOMIC DNA]</scope>
    <source>
        <strain evidence="1 2">DSM 2286</strain>
    </source>
</reference>
<dbReference type="Proteomes" id="UP000295169">
    <property type="component" value="Unassembled WGS sequence"/>
</dbReference>
<evidence type="ECO:0000313" key="1">
    <source>
        <dbReference type="EMBL" id="TCL31529.1"/>
    </source>
</evidence>
<organism evidence="1 2">
    <name type="scientific">Azotobacter chroococcum</name>
    <dbReference type="NCBI Taxonomy" id="353"/>
    <lineage>
        <taxon>Bacteria</taxon>
        <taxon>Pseudomonadati</taxon>
        <taxon>Pseudomonadota</taxon>
        <taxon>Gammaproteobacteria</taxon>
        <taxon>Pseudomonadales</taxon>
        <taxon>Pseudomonadaceae</taxon>
        <taxon>Azotobacter</taxon>
    </lineage>
</organism>
<protein>
    <submittedName>
        <fullName evidence="1">Uncharacterized protein</fullName>
    </submittedName>
</protein>
<comment type="caution">
    <text evidence="1">The sequence shown here is derived from an EMBL/GenBank/DDBJ whole genome shotgun (WGS) entry which is preliminary data.</text>
</comment>
<dbReference type="EMBL" id="SMMU01000012">
    <property type="protein sequence ID" value="TCL31529.1"/>
    <property type="molecule type" value="Genomic_DNA"/>
</dbReference>
<dbReference type="AlphaFoldDB" id="A0A4R1PKA0"/>
<sequence>MVLDFIGNHQSFLHKPQALMGRSMNHRQLAEYARAAEERRLALPDGCFVNYDLQLIDFLKTLDGSSLQQDYQACAKTTRPCAKAWVDAPR</sequence>
<evidence type="ECO:0000313" key="2">
    <source>
        <dbReference type="Proteomes" id="UP000295169"/>
    </source>
</evidence>
<proteinExistence type="predicted"/>
<gene>
    <name evidence="1" type="ORF">EV691_112117</name>
</gene>